<organism evidence="2 3">
    <name type="scientific">Pichia inconspicua</name>
    <dbReference type="NCBI Taxonomy" id="52247"/>
    <lineage>
        <taxon>Eukaryota</taxon>
        <taxon>Fungi</taxon>
        <taxon>Dikarya</taxon>
        <taxon>Ascomycota</taxon>
        <taxon>Saccharomycotina</taxon>
        <taxon>Pichiomycetes</taxon>
        <taxon>Pichiales</taxon>
        <taxon>Pichiaceae</taxon>
        <taxon>Pichia</taxon>
    </lineage>
</organism>
<feature type="compositionally biased region" description="Polar residues" evidence="1">
    <location>
        <begin position="183"/>
        <end position="198"/>
    </location>
</feature>
<feature type="region of interest" description="Disordered" evidence="1">
    <location>
        <begin position="54"/>
        <end position="198"/>
    </location>
</feature>
<feature type="compositionally biased region" description="Basic and acidic residues" evidence="1">
    <location>
        <begin position="225"/>
        <end position="234"/>
    </location>
</feature>
<feature type="compositionally biased region" description="Basic residues" evidence="1">
    <location>
        <begin position="145"/>
        <end position="154"/>
    </location>
</feature>
<feature type="compositionally biased region" description="Basic residues" evidence="1">
    <location>
        <begin position="235"/>
        <end position="244"/>
    </location>
</feature>
<reference evidence="2 3" key="1">
    <citation type="journal article" date="2019" name="Front. Genet.">
        <title>Whole-Genome Sequencing of the Opportunistic Yeast Pathogen Candida inconspicua Uncovers Its Hybrid Origin.</title>
        <authorList>
            <person name="Mixao V."/>
            <person name="Hansen A.P."/>
            <person name="Saus E."/>
            <person name="Boekhout T."/>
            <person name="Lass-Florl C."/>
            <person name="Gabaldon T."/>
        </authorList>
    </citation>
    <scope>NUCLEOTIDE SEQUENCE [LARGE SCALE GENOMIC DNA]</scope>
    <source>
        <strain evidence="2 3">CBS 180</strain>
    </source>
</reference>
<feature type="compositionally biased region" description="Polar residues" evidence="1">
    <location>
        <begin position="113"/>
        <end position="142"/>
    </location>
</feature>
<keyword evidence="3" id="KW-1185">Reference proteome</keyword>
<name>A0A4T0WW66_9ASCO</name>
<evidence type="ECO:0000256" key="1">
    <source>
        <dbReference type="SAM" id="MobiDB-lite"/>
    </source>
</evidence>
<comment type="caution">
    <text evidence="2">The sequence shown here is derived from an EMBL/GenBank/DDBJ whole genome shotgun (WGS) entry which is preliminary data.</text>
</comment>
<accession>A0A4T0WW66</accession>
<protein>
    <submittedName>
        <fullName evidence="2">Uncharacterized protein</fullName>
    </submittedName>
</protein>
<dbReference type="AlphaFoldDB" id="A0A4T0WW66"/>
<proteinExistence type="predicted"/>
<gene>
    <name evidence="2" type="ORF">CANINC_004685</name>
</gene>
<feature type="compositionally biased region" description="Polar residues" evidence="1">
    <location>
        <begin position="92"/>
        <end position="104"/>
    </location>
</feature>
<evidence type="ECO:0000313" key="3">
    <source>
        <dbReference type="Proteomes" id="UP000307173"/>
    </source>
</evidence>
<dbReference type="EMBL" id="SELW01000657">
    <property type="protein sequence ID" value="TID15014.1"/>
    <property type="molecule type" value="Genomic_DNA"/>
</dbReference>
<feature type="compositionally biased region" description="Low complexity" evidence="1">
    <location>
        <begin position="257"/>
        <end position="274"/>
    </location>
</feature>
<evidence type="ECO:0000313" key="2">
    <source>
        <dbReference type="EMBL" id="TID15014.1"/>
    </source>
</evidence>
<sequence length="282" mass="31374">MSTDITAGVEKLALSEEKNTGKGEKFDINWDAAVTDSWVDDNFDIDASVREADAWVSDNESDESIYNERTIVQNNTPSRVRRKSERRDTNARVKQQTKNITHTTDLADIMRGIQSNLGDDTRQNNIKMGKSKASNEATTSSPKAAKSHTRRHPQTHSSPPSSAANNGFKYQPPVKPRGKGTESKQTLPSIWSEENQTAPAKVDYAATREHYAAKKALWHQQQMEQGERKEEQKNTKPKSRKAPAHSHFSYSDDDESTSPATQPATQSAPAPRAAEPLPSMWA</sequence>
<feature type="compositionally biased region" description="Polar residues" evidence="1">
    <location>
        <begin position="155"/>
        <end position="165"/>
    </location>
</feature>
<feature type="region of interest" description="Disordered" evidence="1">
    <location>
        <begin position="213"/>
        <end position="282"/>
    </location>
</feature>
<dbReference type="Proteomes" id="UP000307173">
    <property type="component" value="Unassembled WGS sequence"/>
</dbReference>